<evidence type="ECO:0000313" key="4">
    <source>
        <dbReference type="EMBL" id="MFA9478417.1"/>
    </source>
</evidence>
<dbReference type="SUPFAM" id="SSF55347">
    <property type="entry name" value="Glyceraldehyde-3-phosphate dehydrogenase-like, C-terminal domain"/>
    <property type="match status" value="1"/>
</dbReference>
<dbReference type="InterPro" id="IPR000683">
    <property type="entry name" value="Gfo/Idh/MocA-like_OxRdtase_N"/>
</dbReference>
<dbReference type="RefSeq" id="WP_425345345.1">
    <property type="nucleotide sequence ID" value="NZ_JBGUBD010000005.1"/>
</dbReference>
<dbReference type="Pfam" id="PF22725">
    <property type="entry name" value="GFO_IDH_MocA_C3"/>
    <property type="match status" value="1"/>
</dbReference>
<protein>
    <submittedName>
        <fullName evidence="4">Gfo/Idh/MocA family protein</fullName>
    </submittedName>
</protein>
<comment type="caution">
    <text evidence="4">The sequence shown here is derived from an EMBL/GenBank/DDBJ whole genome shotgun (WGS) entry which is preliminary data.</text>
</comment>
<dbReference type="Proteomes" id="UP001575105">
    <property type="component" value="Unassembled WGS sequence"/>
</dbReference>
<evidence type="ECO:0000313" key="5">
    <source>
        <dbReference type="Proteomes" id="UP001575105"/>
    </source>
</evidence>
<keyword evidence="5" id="KW-1185">Reference proteome</keyword>
<dbReference type="InterPro" id="IPR055170">
    <property type="entry name" value="GFO_IDH_MocA-like_dom"/>
</dbReference>
<feature type="compositionally biased region" description="Polar residues" evidence="1">
    <location>
        <begin position="412"/>
        <end position="426"/>
    </location>
</feature>
<dbReference type="InterPro" id="IPR036291">
    <property type="entry name" value="NAD(P)-bd_dom_sf"/>
</dbReference>
<dbReference type="Pfam" id="PF01408">
    <property type="entry name" value="GFO_IDH_MocA"/>
    <property type="match status" value="1"/>
</dbReference>
<reference evidence="4 5" key="1">
    <citation type="submission" date="2024-08" db="EMBL/GenBank/DDBJ databases">
        <title>Whole-genome sequencing of halo(alkali)philic microorganisms from hypersaline lakes.</title>
        <authorList>
            <person name="Sorokin D.Y."/>
            <person name="Merkel A.Y."/>
            <person name="Messina E."/>
            <person name="Yakimov M."/>
        </authorList>
    </citation>
    <scope>NUCLEOTIDE SEQUENCE [LARGE SCALE GENOMIC DNA]</scope>
    <source>
        <strain evidence="4 5">AB-hyl4</strain>
    </source>
</reference>
<dbReference type="Gene3D" id="3.30.360.10">
    <property type="entry name" value="Dihydrodipicolinate Reductase, domain 2"/>
    <property type="match status" value="1"/>
</dbReference>
<feature type="region of interest" description="Disordered" evidence="1">
    <location>
        <begin position="405"/>
        <end position="426"/>
    </location>
</feature>
<feature type="domain" description="Gfo/Idh/MocA-like oxidoreductase N-terminal" evidence="2">
    <location>
        <begin position="11"/>
        <end position="132"/>
    </location>
</feature>
<evidence type="ECO:0000256" key="1">
    <source>
        <dbReference type="SAM" id="MobiDB-lite"/>
    </source>
</evidence>
<sequence length="426" mass="46360">MKDSADTVVLGIAGVGGYAASMTDFVLEVGEQLRPTIRLAAVCDPQPEAHVERVEQLRASGIQVLESFEKLLELDEIDAVWLPVPIDLHKTFTEKALAAGKAVLCEKPASGTIDELDAMIAARDRAGRPAVIGFQDVYDPTTLPLKRRLLAGEIGKINRVVVHGCWPRPASYFDRATWAGRLKRGDNWVLDSPVQNAMSHFVNIALFLLGASEATAATPVSVDAELYRAAPIENYDTVSARVDLEEGPQLLVLLTHSCAGTVHPNLRIEGERGTVVWTTRDINIDSPLGQTEIERDGSMRRRMLQRFARLVRGMADQDIGVATLEVARQHTLLINALSEATPIHPVPKANITATEKKDSVVQAVPGIEDAFCHCAANHLMLHESGQLAFTQPARRFDLRGYNHFAGPHPDNADQTVASGKQSNGDA</sequence>
<dbReference type="EMBL" id="JBGUBD010000005">
    <property type="protein sequence ID" value="MFA9478417.1"/>
    <property type="molecule type" value="Genomic_DNA"/>
</dbReference>
<evidence type="ECO:0000259" key="3">
    <source>
        <dbReference type="Pfam" id="PF22725"/>
    </source>
</evidence>
<organism evidence="4 5">
    <name type="scientific">Natronomicrosphaera hydrolytica</name>
    <dbReference type="NCBI Taxonomy" id="3242702"/>
    <lineage>
        <taxon>Bacteria</taxon>
        <taxon>Pseudomonadati</taxon>
        <taxon>Planctomycetota</taxon>
        <taxon>Phycisphaerae</taxon>
        <taxon>Phycisphaerales</taxon>
        <taxon>Phycisphaeraceae</taxon>
        <taxon>Natronomicrosphaera</taxon>
    </lineage>
</organism>
<dbReference type="SUPFAM" id="SSF51735">
    <property type="entry name" value="NAD(P)-binding Rossmann-fold domains"/>
    <property type="match status" value="1"/>
</dbReference>
<accession>A0ABV4U511</accession>
<name>A0ABV4U511_9BACT</name>
<dbReference type="PANTHER" id="PTHR43249:SF1">
    <property type="entry name" value="D-GLUCOSIDE 3-DEHYDROGENASE"/>
    <property type="match status" value="1"/>
</dbReference>
<dbReference type="PANTHER" id="PTHR43249">
    <property type="entry name" value="UDP-N-ACETYL-2-AMINO-2-DEOXY-D-GLUCURONATE OXIDASE"/>
    <property type="match status" value="1"/>
</dbReference>
<dbReference type="Gene3D" id="3.40.50.720">
    <property type="entry name" value="NAD(P)-binding Rossmann-like Domain"/>
    <property type="match status" value="1"/>
</dbReference>
<dbReference type="InterPro" id="IPR052515">
    <property type="entry name" value="Gfo/Idh/MocA_Oxidoreductase"/>
</dbReference>
<gene>
    <name evidence="4" type="ORF">ACERK3_08920</name>
</gene>
<evidence type="ECO:0000259" key="2">
    <source>
        <dbReference type="Pfam" id="PF01408"/>
    </source>
</evidence>
<feature type="domain" description="GFO/IDH/MocA-like oxidoreductase" evidence="3">
    <location>
        <begin position="145"/>
        <end position="275"/>
    </location>
</feature>
<proteinExistence type="predicted"/>